<proteinExistence type="predicted"/>
<keyword evidence="1" id="KW-0853">WD repeat</keyword>
<dbReference type="InterPro" id="IPR015943">
    <property type="entry name" value="WD40/YVTN_repeat-like_dom_sf"/>
</dbReference>
<dbReference type="GeneTree" id="ENSGT00390000007686"/>
<evidence type="ECO:0000313" key="4">
    <source>
        <dbReference type="Proteomes" id="UP000694564"/>
    </source>
</evidence>
<dbReference type="InterPro" id="IPR051362">
    <property type="entry name" value="WD_repeat_creC_regulators"/>
</dbReference>
<reference evidence="3" key="1">
    <citation type="submission" date="2025-08" db="UniProtKB">
        <authorList>
            <consortium name="Ensembl"/>
        </authorList>
    </citation>
    <scope>IDENTIFICATION</scope>
</reference>
<keyword evidence="4" id="KW-1185">Reference proteome</keyword>
<dbReference type="Gene3D" id="2.130.10.10">
    <property type="entry name" value="YVTN repeat-like/Quinoprotein amine dehydrogenase"/>
    <property type="match status" value="1"/>
</dbReference>
<reference evidence="3" key="2">
    <citation type="submission" date="2025-09" db="UniProtKB">
        <authorList>
            <consortium name="Ensembl"/>
        </authorList>
    </citation>
    <scope>IDENTIFICATION</scope>
</reference>
<dbReference type="AlphaFoldDB" id="A0A8D2D2R0"/>
<evidence type="ECO:0000313" key="3">
    <source>
        <dbReference type="Ensembl" id="ENSSVLP00005018630.1"/>
    </source>
</evidence>
<dbReference type="PANTHER" id="PTHR14107">
    <property type="entry name" value="WD REPEAT PROTEIN"/>
    <property type="match status" value="1"/>
</dbReference>
<protein>
    <submittedName>
        <fullName evidence="3">Uncharacterized protein</fullName>
    </submittedName>
</protein>
<dbReference type="Proteomes" id="UP000694564">
    <property type="component" value="Chromosome 15"/>
</dbReference>
<dbReference type="OrthoDB" id="3367at2759"/>
<dbReference type="PANTHER" id="PTHR14107:SF5">
    <property type="entry name" value="WD REPEAT-CONTAINING PROTEIN 20"/>
    <property type="match status" value="1"/>
</dbReference>
<evidence type="ECO:0000256" key="1">
    <source>
        <dbReference type="ARBA" id="ARBA00022574"/>
    </source>
</evidence>
<keyword evidence="2" id="KW-0677">Repeat</keyword>
<accession>A0A8D2D2R0</accession>
<name>A0A8D2D2R0_SCIVU</name>
<organism evidence="3 4">
    <name type="scientific">Sciurus vulgaris</name>
    <name type="common">Eurasian red squirrel</name>
    <dbReference type="NCBI Taxonomy" id="55149"/>
    <lineage>
        <taxon>Eukaryota</taxon>
        <taxon>Metazoa</taxon>
        <taxon>Chordata</taxon>
        <taxon>Craniata</taxon>
        <taxon>Vertebrata</taxon>
        <taxon>Euteleostomi</taxon>
        <taxon>Mammalia</taxon>
        <taxon>Eutheria</taxon>
        <taxon>Euarchontoglires</taxon>
        <taxon>Glires</taxon>
        <taxon>Rodentia</taxon>
        <taxon>Sciuromorpha</taxon>
        <taxon>Sciuridae</taxon>
        <taxon>Sciurinae</taxon>
        <taxon>Sciurini</taxon>
        <taxon>Sciurus</taxon>
    </lineage>
</organism>
<dbReference type="Ensembl" id="ENSSVLT00005020740.1">
    <property type="protein sequence ID" value="ENSSVLP00005018630.1"/>
    <property type="gene ID" value="ENSSVLG00005014936.1"/>
</dbReference>
<sequence length="161" mass="18173">MVMEGEGKEMIEIKTQFNTQEGLYKLLPHLEYSQPNRVPFHLQGSNSVHISFINLNNQSGNSNHLCFTVAAALSKLINERIYKGTQAACRDVNHLTATMEGVSLLVGFSADQVLLIDPVRKETSKPFNAEVEESMRSLRQMGAQFRRSFPTSPFEWENVLV</sequence>
<evidence type="ECO:0000256" key="2">
    <source>
        <dbReference type="ARBA" id="ARBA00022737"/>
    </source>
</evidence>